<feature type="binding site" evidence="7">
    <location>
        <position position="138"/>
    </location>
    <ligand>
        <name>Zn(2+)</name>
        <dbReference type="ChEBI" id="CHEBI:29105"/>
    </ligand>
</feature>
<comment type="caution">
    <text evidence="8">The sequence shown here is derived from an EMBL/GenBank/DDBJ whole genome shotgun (WGS) entry which is preliminary data.</text>
</comment>
<dbReference type="RefSeq" id="WP_142040770.1">
    <property type="nucleotide sequence ID" value="NZ_JBHTGS010000001.1"/>
</dbReference>
<accession>A0A543AYG6</accession>
<dbReference type="InterPro" id="IPR002481">
    <property type="entry name" value="FUR"/>
</dbReference>
<dbReference type="GO" id="GO:0003700">
    <property type="term" value="F:DNA-binding transcription factor activity"/>
    <property type="evidence" value="ECO:0007669"/>
    <property type="project" value="InterPro"/>
</dbReference>
<comment type="cofactor">
    <cofactor evidence="7">
        <name>Zn(2+)</name>
        <dbReference type="ChEBI" id="CHEBI:29105"/>
    </cofactor>
    <text evidence="7">Binds 1 zinc ion per subunit.</text>
</comment>
<dbReference type="InterPro" id="IPR043135">
    <property type="entry name" value="Fur_C"/>
</dbReference>
<keyword evidence="4" id="KW-0805">Transcription regulation</keyword>
<reference evidence="8 9" key="1">
    <citation type="submission" date="2019-06" db="EMBL/GenBank/DDBJ databases">
        <title>Sequencing the genomes of 1000 actinobacteria strains.</title>
        <authorList>
            <person name="Klenk H.-P."/>
        </authorList>
    </citation>
    <scope>NUCLEOTIDE SEQUENCE [LARGE SCALE GENOMIC DNA]</scope>
    <source>
        <strain evidence="8 9">DSM 45928</strain>
    </source>
</reference>
<evidence type="ECO:0000313" key="8">
    <source>
        <dbReference type="EMBL" id="TQL77617.1"/>
    </source>
</evidence>
<dbReference type="GO" id="GO:0000976">
    <property type="term" value="F:transcription cis-regulatory region binding"/>
    <property type="evidence" value="ECO:0007669"/>
    <property type="project" value="TreeGrafter"/>
</dbReference>
<dbReference type="EMBL" id="VFOW01000001">
    <property type="protein sequence ID" value="TQL77617.1"/>
    <property type="molecule type" value="Genomic_DNA"/>
</dbReference>
<evidence type="ECO:0000256" key="7">
    <source>
        <dbReference type="PIRSR" id="PIRSR602481-1"/>
    </source>
</evidence>
<dbReference type="AlphaFoldDB" id="A0A543AYG6"/>
<feature type="binding site" evidence="7">
    <location>
        <position position="98"/>
    </location>
    <ligand>
        <name>Zn(2+)</name>
        <dbReference type="ChEBI" id="CHEBI:29105"/>
    </ligand>
</feature>
<evidence type="ECO:0000256" key="3">
    <source>
        <dbReference type="ARBA" id="ARBA00022833"/>
    </source>
</evidence>
<feature type="binding site" evidence="7">
    <location>
        <position position="95"/>
    </location>
    <ligand>
        <name>Zn(2+)</name>
        <dbReference type="ChEBI" id="CHEBI:29105"/>
    </ligand>
</feature>
<dbReference type="Gene3D" id="3.30.1490.190">
    <property type="match status" value="1"/>
</dbReference>
<dbReference type="InParanoid" id="A0A543AYG6"/>
<keyword evidence="7" id="KW-0479">Metal-binding</keyword>
<dbReference type="PANTHER" id="PTHR33202">
    <property type="entry name" value="ZINC UPTAKE REGULATION PROTEIN"/>
    <property type="match status" value="1"/>
</dbReference>
<dbReference type="Pfam" id="PF01475">
    <property type="entry name" value="FUR"/>
    <property type="match status" value="1"/>
</dbReference>
<protein>
    <submittedName>
        <fullName evidence="8">Fur family nickel uptake regulator</fullName>
    </submittedName>
</protein>
<proteinExistence type="inferred from homology"/>
<keyword evidence="9" id="KW-1185">Reference proteome</keyword>
<evidence type="ECO:0000256" key="5">
    <source>
        <dbReference type="ARBA" id="ARBA00023125"/>
    </source>
</evidence>
<dbReference type="GO" id="GO:0045892">
    <property type="term" value="P:negative regulation of DNA-templated transcription"/>
    <property type="evidence" value="ECO:0007669"/>
    <property type="project" value="TreeGrafter"/>
</dbReference>
<dbReference type="InterPro" id="IPR036388">
    <property type="entry name" value="WH-like_DNA-bd_sf"/>
</dbReference>
<comment type="similarity">
    <text evidence="1">Belongs to the Fur family.</text>
</comment>
<dbReference type="Gene3D" id="1.10.10.10">
    <property type="entry name" value="Winged helix-like DNA-binding domain superfamily/Winged helix DNA-binding domain"/>
    <property type="match status" value="1"/>
</dbReference>
<gene>
    <name evidence="8" type="ORF">FB566_3177</name>
</gene>
<evidence type="ECO:0000256" key="4">
    <source>
        <dbReference type="ARBA" id="ARBA00023015"/>
    </source>
</evidence>
<dbReference type="Proteomes" id="UP000317043">
    <property type="component" value="Unassembled WGS sequence"/>
</dbReference>
<dbReference type="CDD" id="cd07153">
    <property type="entry name" value="Fur_like"/>
    <property type="match status" value="1"/>
</dbReference>
<organism evidence="8 9">
    <name type="scientific">Stackebrandtia endophytica</name>
    <dbReference type="NCBI Taxonomy" id="1496996"/>
    <lineage>
        <taxon>Bacteria</taxon>
        <taxon>Bacillati</taxon>
        <taxon>Actinomycetota</taxon>
        <taxon>Actinomycetes</taxon>
        <taxon>Glycomycetales</taxon>
        <taxon>Glycomycetaceae</taxon>
        <taxon>Stackebrandtia</taxon>
    </lineage>
</organism>
<evidence type="ECO:0000313" key="9">
    <source>
        <dbReference type="Proteomes" id="UP000317043"/>
    </source>
</evidence>
<sequence>MSSDTPALAEVLRANGLRVTAQRQLVLDAVTTLGHATAEQVHESICDRVAGVNITTVYRTLDLLESLGLVGHTHLSHGAPVYHLAGDRGQVHLVCHRCGAVDEVSPEVFGDVRRSLEEQRGFLLDVGHVALFGICSSCEMANQ</sequence>
<dbReference type="OrthoDB" id="8659436at2"/>
<keyword evidence="5" id="KW-0238">DNA-binding</keyword>
<dbReference type="PANTHER" id="PTHR33202:SF7">
    <property type="entry name" value="FERRIC UPTAKE REGULATION PROTEIN"/>
    <property type="match status" value="1"/>
</dbReference>
<dbReference type="GO" id="GO:0008270">
    <property type="term" value="F:zinc ion binding"/>
    <property type="evidence" value="ECO:0007669"/>
    <property type="project" value="TreeGrafter"/>
</dbReference>
<keyword evidence="6" id="KW-0804">Transcription</keyword>
<evidence type="ECO:0000256" key="2">
    <source>
        <dbReference type="ARBA" id="ARBA00022491"/>
    </source>
</evidence>
<dbReference type="GO" id="GO:1900376">
    <property type="term" value="P:regulation of secondary metabolite biosynthetic process"/>
    <property type="evidence" value="ECO:0007669"/>
    <property type="project" value="TreeGrafter"/>
</dbReference>
<name>A0A543AYG6_9ACTN</name>
<keyword evidence="3 7" id="KW-0862">Zinc</keyword>
<evidence type="ECO:0000256" key="6">
    <source>
        <dbReference type="ARBA" id="ARBA00023163"/>
    </source>
</evidence>
<evidence type="ECO:0000256" key="1">
    <source>
        <dbReference type="ARBA" id="ARBA00007957"/>
    </source>
</evidence>
<dbReference type="SUPFAM" id="SSF46785">
    <property type="entry name" value="Winged helix' DNA-binding domain"/>
    <property type="match status" value="1"/>
</dbReference>
<dbReference type="InterPro" id="IPR036390">
    <property type="entry name" value="WH_DNA-bd_sf"/>
</dbReference>
<keyword evidence="2" id="KW-0678">Repressor</keyword>
<feature type="binding site" evidence="7">
    <location>
        <position position="135"/>
    </location>
    <ligand>
        <name>Zn(2+)</name>
        <dbReference type="ChEBI" id="CHEBI:29105"/>
    </ligand>
</feature>